<dbReference type="FunFam" id="1.20.5.170:FF:000011">
    <property type="entry name" value="Transcription factor MafG, putative"/>
    <property type="match status" value="1"/>
</dbReference>
<evidence type="ECO:0000259" key="10">
    <source>
        <dbReference type="PROSITE" id="PS50217"/>
    </source>
</evidence>
<dbReference type="AlphaFoldDB" id="A0A8I5UHM9"/>
<dbReference type="GeneTree" id="ENSGT00940000160044"/>
<feature type="compositionally biased region" description="Gly residues" evidence="9">
    <location>
        <begin position="47"/>
        <end position="66"/>
    </location>
</feature>
<reference evidence="11" key="2">
    <citation type="submission" date="2025-09" db="UniProtKB">
        <authorList>
            <consortium name="Ensembl"/>
        </authorList>
    </citation>
    <scope>IDENTIFICATION</scope>
</reference>
<dbReference type="Proteomes" id="UP000001595">
    <property type="component" value="Unplaced"/>
</dbReference>
<keyword evidence="3" id="KW-0678">Repressor</keyword>
<comment type="subcellular location">
    <subcellularLocation>
        <location evidence="1">Nucleus</location>
    </subcellularLocation>
</comment>
<dbReference type="SUPFAM" id="SSF57959">
    <property type="entry name" value="Leucine zipper domain"/>
    <property type="match status" value="1"/>
</dbReference>
<dbReference type="InterPro" id="IPR004826">
    <property type="entry name" value="bZIP_Maf"/>
</dbReference>
<dbReference type="InterPro" id="IPR046347">
    <property type="entry name" value="bZIP_sf"/>
</dbReference>
<dbReference type="GO" id="GO:0000978">
    <property type="term" value="F:RNA polymerase II cis-regulatory region sequence-specific DNA binding"/>
    <property type="evidence" value="ECO:0007669"/>
    <property type="project" value="TreeGrafter"/>
</dbReference>
<dbReference type="OMA" id="NTLHYAY"/>
<dbReference type="Pfam" id="PF03131">
    <property type="entry name" value="bZIP_Maf"/>
    <property type="match status" value="1"/>
</dbReference>
<dbReference type="InterPro" id="IPR024874">
    <property type="entry name" value="Transcription_factor_Maf_fam"/>
</dbReference>
<sequence length="310" mass="32980">MGEGRFRYVAQAGLELPASRDLPAGPPKARRLQVRAGPAAPRAGEEGVAGGRGRGGGEGAWPGGQGSVTRAPRIPEAVSDAGEPGGRVRRLRAAGGDLLFFAKSEPERQAAAAAAAAEGSARVSAGGRTARARALRATPATSSRELCPGDCARVMTTNPKPNKALKVKKEAGENAPVLSDDELVSMSVRELNQHLRGLTKEEVTRLKQRRRTLKNRGYAASCRIKRVTQKEELERQRVELQQEVEKLARENSSMRLELDALRSKYEALQTFARTVARGPVAPSKVATTSVITIVKSAELSSTSVPFSAAS</sequence>
<dbReference type="InterPro" id="IPR008917">
    <property type="entry name" value="TF_DNA-bd_sf"/>
</dbReference>
<dbReference type="InterPro" id="IPR004827">
    <property type="entry name" value="bZIP"/>
</dbReference>
<keyword evidence="5" id="KW-0238">DNA-binding</keyword>
<evidence type="ECO:0000256" key="1">
    <source>
        <dbReference type="ARBA" id="ARBA00004123"/>
    </source>
</evidence>
<accession>A0A8I5UHM9</accession>
<evidence type="ECO:0000256" key="8">
    <source>
        <dbReference type="SAM" id="Coils"/>
    </source>
</evidence>
<protein>
    <submittedName>
        <fullName evidence="11">MAF bZIP transcription factor K</fullName>
    </submittedName>
</protein>
<evidence type="ECO:0000256" key="5">
    <source>
        <dbReference type="ARBA" id="ARBA00023125"/>
    </source>
</evidence>
<evidence type="ECO:0000256" key="2">
    <source>
        <dbReference type="ARBA" id="ARBA00008500"/>
    </source>
</evidence>
<dbReference type="PROSITE" id="PS50217">
    <property type="entry name" value="BZIP"/>
    <property type="match status" value="1"/>
</dbReference>
<name>A0A8I5UHM9_PONAB</name>
<evidence type="ECO:0000256" key="3">
    <source>
        <dbReference type="ARBA" id="ARBA00022491"/>
    </source>
</evidence>
<keyword evidence="8" id="KW-0175">Coiled coil</keyword>
<keyword evidence="4" id="KW-0805">Transcription regulation</keyword>
<evidence type="ECO:0000313" key="11">
    <source>
        <dbReference type="Ensembl" id="ENSPPYP00000045441.1"/>
    </source>
</evidence>
<dbReference type="CDD" id="cd14717">
    <property type="entry name" value="bZIP_Maf_small"/>
    <property type="match status" value="1"/>
</dbReference>
<dbReference type="PANTHER" id="PTHR10129:SF26">
    <property type="entry name" value="TRANSCRIPTION FACTOR MAFK"/>
    <property type="match status" value="1"/>
</dbReference>
<organism evidence="11 12">
    <name type="scientific">Pongo abelii</name>
    <name type="common">Sumatran orangutan</name>
    <name type="synonym">Pongo pygmaeus abelii</name>
    <dbReference type="NCBI Taxonomy" id="9601"/>
    <lineage>
        <taxon>Eukaryota</taxon>
        <taxon>Metazoa</taxon>
        <taxon>Chordata</taxon>
        <taxon>Craniata</taxon>
        <taxon>Vertebrata</taxon>
        <taxon>Euteleostomi</taxon>
        <taxon>Mammalia</taxon>
        <taxon>Eutheria</taxon>
        <taxon>Euarchontoglires</taxon>
        <taxon>Primates</taxon>
        <taxon>Haplorrhini</taxon>
        <taxon>Catarrhini</taxon>
        <taxon>Hominidae</taxon>
        <taxon>Pongo</taxon>
    </lineage>
</organism>
<dbReference type="Gene3D" id="1.20.5.170">
    <property type="match status" value="1"/>
</dbReference>
<dbReference type="PANTHER" id="PTHR10129">
    <property type="entry name" value="TRANSCRIPTION FACTOR MAF"/>
    <property type="match status" value="1"/>
</dbReference>
<dbReference type="SUPFAM" id="SSF47454">
    <property type="entry name" value="A DNA-binding domain in eukaryotic transcription factors"/>
    <property type="match status" value="1"/>
</dbReference>
<evidence type="ECO:0000313" key="12">
    <source>
        <dbReference type="Proteomes" id="UP000001595"/>
    </source>
</evidence>
<feature type="coiled-coil region" evidence="8">
    <location>
        <begin position="223"/>
        <end position="264"/>
    </location>
</feature>
<reference evidence="11" key="1">
    <citation type="submission" date="2025-08" db="UniProtKB">
        <authorList>
            <consortium name="Ensembl"/>
        </authorList>
    </citation>
    <scope>IDENTIFICATION</scope>
</reference>
<evidence type="ECO:0000256" key="7">
    <source>
        <dbReference type="ARBA" id="ARBA00023242"/>
    </source>
</evidence>
<keyword evidence="12" id="KW-1185">Reference proteome</keyword>
<keyword evidence="7" id="KW-0539">Nucleus</keyword>
<dbReference type="SMART" id="SM00338">
    <property type="entry name" value="BRLZ"/>
    <property type="match status" value="1"/>
</dbReference>
<keyword evidence="6" id="KW-0804">Transcription</keyword>
<dbReference type="Ensembl" id="ENSPPYT00000039650.1">
    <property type="protein sequence ID" value="ENSPPYP00000045441.1"/>
    <property type="gene ID" value="ENSPPYG00000039201.1"/>
</dbReference>
<evidence type="ECO:0000256" key="4">
    <source>
        <dbReference type="ARBA" id="ARBA00023015"/>
    </source>
</evidence>
<evidence type="ECO:0000256" key="9">
    <source>
        <dbReference type="SAM" id="MobiDB-lite"/>
    </source>
</evidence>
<feature type="region of interest" description="Disordered" evidence="9">
    <location>
        <begin position="15"/>
        <end position="87"/>
    </location>
</feature>
<comment type="similarity">
    <text evidence="2">Belongs to the bZIP family. Maf subfamily.</text>
</comment>
<dbReference type="GO" id="GO:0000981">
    <property type="term" value="F:DNA-binding transcription factor activity, RNA polymerase II-specific"/>
    <property type="evidence" value="ECO:0007669"/>
    <property type="project" value="TreeGrafter"/>
</dbReference>
<dbReference type="GO" id="GO:0005634">
    <property type="term" value="C:nucleus"/>
    <property type="evidence" value="ECO:0007669"/>
    <property type="project" value="UniProtKB-SubCell"/>
</dbReference>
<evidence type="ECO:0000256" key="6">
    <source>
        <dbReference type="ARBA" id="ARBA00023163"/>
    </source>
</evidence>
<proteinExistence type="inferred from homology"/>
<feature type="domain" description="BZIP" evidence="10">
    <location>
        <begin position="205"/>
        <end position="268"/>
    </location>
</feature>